<keyword evidence="8" id="KW-0547">Nucleotide-binding</keyword>
<sequence length="490" mass="56425">MSIRLKLLLSYAAMLVVPLVLIVLISLLMVVVFRGDLQNLKSFYESSEQSFDQENFYHLSKEVNRTIERNPSLLMDASYLNDISLEIEKKKAGLVIRSNDRIIYSSSSLVGIKTLMTDLPKYQHNEYREQKPAKRMDNALYVLTQFDFSPNAKQAISMFIITKVNPGTYYVRKFFPILFISLLIILILTHVLLTYFMSKNIIKPLQLLRKAAQQIKEGHLDFEVQVRGKDEIGQLGIAFEEMRYQLKQSIRMKLQDEENRKELISNISHDLKTPITAIKGYIDGILDGVADTPEKSQKYMRTLSTKAEEMDHLIDELFLYSKLDMKRLPFSFETVDMLAFVTDWAEDQQFELEKQQVRFQANIRLDPDVKVSMDRDKFKRVLNNVIENSVKYMDKEDKQIHLTAYMDPMSIEMEISDNGQGIEPESLAHIFERFYRAEESRSSLTGGTGLGLAIAKQIMDGHGGEIAASSELERGTVIKLTLPLLPMRDN</sequence>
<dbReference type="Pfam" id="PF00512">
    <property type="entry name" value="HisKA"/>
    <property type="match status" value="1"/>
</dbReference>
<gene>
    <name evidence="14" type="ORF">Back11_20520</name>
</gene>
<proteinExistence type="predicted"/>
<dbReference type="SUPFAM" id="SSF47384">
    <property type="entry name" value="Homodimeric domain of signal transducing histidine kinase"/>
    <property type="match status" value="1"/>
</dbReference>
<dbReference type="EMBL" id="AP019308">
    <property type="protein sequence ID" value="BBH20707.1"/>
    <property type="molecule type" value="Genomic_DNA"/>
</dbReference>
<name>A0A3G9IPB6_9BACL</name>
<dbReference type="KEGG" id="pbk:Back11_20520"/>
<dbReference type="InterPro" id="IPR003660">
    <property type="entry name" value="HAMP_dom"/>
</dbReference>
<dbReference type="RefSeq" id="WP_125656024.1">
    <property type="nucleotide sequence ID" value="NZ_AP019308.1"/>
</dbReference>
<evidence type="ECO:0000313" key="15">
    <source>
        <dbReference type="Proteomes" id="UP000275368"/>
    </source>
</evidence>
<keyword evidence="9 14" id="KW-0418">Kinase</keyword>
<keyword evidence="7" id="KW-0812">Transmembrane</keyword>
<keyword evidence="15" id="KW-1185">Reference proteome</keyword>
<dbReference type="GO" id="GO:0000155">
    <property type="term" value="F:phosphorelay sensor kinase activity"/>
    <property type="evidence" value="ECO:0007669"/>
    <property type="project" value="InterPro"/>
</dbReference>
<keyword evidence="10" id="KW-0067">ATP-binding</keyword>
<keyword evidence="5" id="KW-0597">Phosphoprotein</keyword>
<comment type="subcellular location">
    <subcellularLocation>
        <location evidence="2">Cell membrane</location>
        <topology evidence="2">Multi-pass membrane protein</topology>
    </subcellularLocation>
</comment>
<dbReference type="EC" id="2.7.13.3" evidence="3"/>
<evidence type="ECO:0000256" key="11">
    <source>
        <dbReference type="ARBA" id="ARBA00022989"/>
    </source>
</evidence>
<comment type="catalytic activity">
    <reaction evidence="1">
        <text>ATP + protein L-histidine = ADP + protein N-phospho-L-histidine.</text>
        <dbReference type="EC" id="2.7.13.3"/>
    </reaction>
</comment>
<dbReference type="FunFam" id="1.10.287.130:FF:000001">
    <property type="entry name" value="Two-component sensor histidine kinase"/>
    <property type="match status" value="1"/>
</dbReference>
<dbReference type="InterPro" id="IPR036097">
    <property type="entry name" value="HisK_dim/P_sf"/>
</dbReference>
<dbReference type="PRINTS" id="PR00344">
    <property type="entry name" value="BCTRLSENSOR"/>
</dbReference>
<dbReference type="Pfam" id="PF02518">
    <property type="entry name" value="HATPase_c"/>
    <property type="match status" value="1"/>
</dbReference>
<dbReference type="SUPFAM" id="SSF158472">
    <property type="entry name" value="HAMP domain-like"/>
    <property type="match status" value="1"/>
</dbReference>
<evidence type="ECO:0000256" key="12">
    <source>
        <dbReference type="ARBA" id="ARBA00023012"/>
    </source>
</evidence>
<dbReference type="GO" id="GO:0005886">
    <property type="term" value="C:plasma membrane"/>
    <property type="evidence" value="ECO:0007669"/>
    <property type="project" value="UniProtKB-SubCell"/>
</dbReference>
<evidence type="ECO:0000256" key="6">
    <source>
        <dbReference type="ARBA" id="ARBA00022679"/>
    </source>
</evidence>
<evidence type="ECO:0000256" key="1">
    <source>
        <dbReference type="ARBA" id="ARBA00000085"/>
    </source>
</evidence>
<dbReference type="OrthoDB" id="335833at2"/>
<reference evidence="14 15" key="1">
    <citation type="submission" date="2018-11" db="EMBL/GenBank/DDBJ databases">
        <title>Complete genome sequence of Paenibacillus baekrokdamisoli strain KCTC 33723.</title>
        <authorList>
            <person name="Kang S.W."/>
            <person name="Lee K.C."/>
            <person name="Kim K.K."/>
            <person name="Kim J.S."/>
            <person name="Kim D.S."/>
            <person name="Ko S.H."/>
            <person name="Yang S.H."/>
            <person name="Lee J.S."/>
        </authorList>
    </citation>
    <scope>NUCLEOTIDE SEQUENCE [LARGE SCALE GENOMIC DNA]</scope>
    <source>
        <strain evidence="14 15">KCTC 33723</strain>
    </source>
</reference>
<organism evidence="14 15">
    <name type="scientific">Paenibacillus baekrokdamisoli</name>
    <dbReference type="NCBI Taxonomy" id="1712516"/>
    <lineage>
        <taxon>Bacteria</taxon>
        <taxon>Bacillati</taxon>
        <taxon>Bacillota</taxon>
        <taxon>Bacilli</taxon>
        <taxon>Bacillales</taxon>
        <taxon>Paenibacillaceae</taxon>
        <taxon>Paenibacillus</taxon>
    </lineage>
</organism>
<protein>
    <recommendedName>
        <fullName evidence="3">histidine kinase</fullName>
        <ecNumber evidence="3">2.7.13.3</ecNumber>
    </recommendedName>
</protein>
<evidence type="ECO:0000256" key="10">
    <source>
        <dbReference type="ARBA" id="ARBA00022840"/>
    </source>
</evidence>
<evidence type="ECO:0000256" key="4">
    <source>
        <dbReference type="ARBA" id="ARBA00022475"/>
    </source>
</evidence>
<dbReference type="PROSITE" id="PS50885">
    <property type="entry name" value="HAMP"/>
    <property type="match status" value="1"/>
</dbReference>
<dbReference type="InterPro" id="IPR005467">
    <property type="entry name" value="His_kinase_dom"/>
</dbReference>
<dbReference type="AlphaFoldDB" id="A0A3G9IPB6"/>
<keyword evidence="4" id="KW-1003">Cell membrane</keyword>
<dbReference type="Gene3D" id="3.30.565.10">
    <property type="entry name" value="Histidine kinase-like ATPase, C-terminal domain"/>
    <property type="match status" value="1"/>
</dbReference>
<dbReference type="SMART" id="SM00388">
    <property type="entry name" value="HisKA"/>
    <property type="match status" value="1"/>
</dbReference>
<dbReference type="InterPro" id="IPR036890">
    <property type="entry name" value="HATPase_C_sf"/>
</dbReference>
<dbReference type="InterPro" id="IPR003594">
    <property type="entry name" value="HATPase_dom"/>
</dbReference>
<evidence type="ECO:0000256" key="7">
    <source>
        <dbReference type="ARBA" id="ARBA00022692"/>
    </source>
</evidence>
<dbReference type="Gene3D" id="1.10.287.130">
    <property type="match status" value="1"/>
</dbReference>
<dbReference type="InterPro" id="IPR004358">
    <property type="entry name" value="Sig_transdc_His_kin-like_C"/>
</dbReference>
<dbReference type="Proteomes" id="UP000275368">
    <property type="component" value="Chromosome"/>
</dbReference>
<keyword evidence="6" id="KW-0808">Transferase</keyword>
<keyword evidence="13" id="KW-0472">Membrane</keyword>
<accession>A0A3G9IPB6</accession>
<dbReference type="CDD" id="cd06225">
    <property type="entry name" value="HAMP"/>
    <property type="match status" value="1"/>
</dbReference>
<evidence type="ECO:0000256" key="5">
    <source>
        <dbReference type="ARBA" id="ARBA00022553"/>
    </source>
</evidence>
<evidence type="ECO:0000256" key="13">
    <source>
        <dbReference type="ARBA" id="ARBA00023136"/>
    </source>
</evidence>
<dbReference type="FunFam" id="3.30.565.10:FF:000006">
    <property type="entry name" value="Sensor histidine kinase WalK"/>
    <property type="match status" value="1"/>
</dbReference>
<dbReference type="CDD" id="cd00075">
    <property type="entry name" value="HATPase"/>
    <property type="match status" value="1"/>
</dbReference>
<evidence type="ECO:0000256" key="9">
    <source>
        <dbReference type="ARBA" id="ARBA00022777"/>
    </source>
</evidence>
<evidence type="ECO:0000313" key="14">
    <source>
        <dbReference type="EMBL" id="BBH20707.1"/>
    </source>
</evidence>
<dbReference type="Gene3D" id="6.10.340.10">
    <property type="match status" value="1"/>
</dbReference>
<dbReference type="SMART" id="SM00387">
    <property type="entry name" value="HATPase_c"/>
    <property type="match status" value="1"/>
</dbReference>
<evidence type="ECO:0000256" key="2">
    <source>
        <dbReference type="ARBA" id="ARBA00004651"/>
    </source>
</evidence>
<dbReference type="InterPro" id="IPR003661">
    <property type="entry name" value="HisK_dim/P_dom"/>
</dbReference>
<evidence type="ECO:0000256" key="3">
    <source>
        <dbReference type="ARBA" id="ARBA00012438"/>
    </source>
</evidence>
<dbReference type="PANTHER" id="PTHR45528">
    <property type="entry name" value="SENSOR HISTIDINE KINASE CPXA"/>
    <property type="match status" value="1"/>
</dbReference>
<keyword evidence="11" id="KW-1133">Transmembrane helix</keyword>
<dbReference type="InterPro" id="IPR050398">
    <property type="entry name" value="HssS/ArlS-like"/>
</dbReference>
<evidence type="ECO:0000256" key="8">
    <source>
        <dbReference type="ARBA" id="ARBA00022741"/>
    </source>
</evidence>
<dbReference type="PROSITE" id="PS50109">
    <property type="entry name" value="HIS_KIN"/>
    <property type="match status" value="1"/>
</dbReference>
<dbReference type="PANTHER" id="PTHR45528:SF1">
    <property type="entry name" value="SENSOR HISTIDINE KINASE CPXA"/>
    <property type="match status" value="1"/>
</dbReference>
<dbReference type="SMART" id="SM00304">
    <property type="entry name" value="HAMP"/>
    <property type="match status" value="1"/>
</dbReference>
<dbReference type="SUPFAM" id="SSF55874">
    <property type="entry name" value="ATPase domain of HSP90 chaperone/DNA topoisomerase II/histidine kinase"/>
    <property type="match status" value="1"/>
</dbReference>
<dbReference type="CDD" id="cd00082">
    <property type="entry name" value="HisKA"/>
    <property type="match status" value="1"/>
</dbReference>
<keyword evidence="12" id="KW-0902">Two-component regulatory system</keyword>
<dbReference type="GO" id="GO:0005524">
    <property type="term" value="F:ATP binding"/>
    <property type="evidence" value="ECO:0007669"/>
    <property type="project" value="UniProtKB-KW"/>
</dbReference>
<dbReference type="Pfam" id="PF00672">
    <property type="entry name" value="HAMP"/>
    <property type="match status" value="1"/>
</dbReference>